<accession>G0PG75</accession>
<sequence>MTFFQDTQEALMNVIAPRSHLKGLEHLRGSTESSIMQHSRISLEMDMNNVKEKIDRLESIEMRLINVVTVFAADAMKIYQVETDCHLKLNTSAQHVGNRLAHYAVVRVMNNYGG</sequence>
<evidence type="ECO:0000313" key="1">
    <source>
        <dbReference type="EMBL" id="EGT54806.1"/>
    </source>
</evidence>
<gene>
    <name evidence="1" type="ORF">CAEBREN_20912</name>
</gene>
<name>G0PG75_CAEBE</name>
<dbReference type="Proteomes" id="UP000008068">
    <property type="component" value="Unassembled WGS sequence"/>
</dbReference>
<dbReference type="AlphaFoldDB" id="G0PG75"/>
<evidence type="ECO:0000313" key="2">
    <source>
        <dbReference type="Proteomes" id="UP000008068"/>
    </source>
</evidence>
<organism evidence="2">
    <name type="scientific">Caenorhabditis brenneri</name>
    <name type="common">Nematode worm</name>
    <dbReference type="NCBI Taxonomy" id="135651"/>
    <lineage>
        <taxon>Eukaryota</taxon>
        <taxon>Metazoa</taxon>
        <taxon>Ecdysozoa</taxon>
        <taxon>Nematoda</taxon>
        <taxon>Chromadorea</taxon>
        <taxon>Rhabditida</taxon>
        <taxon>Rhabditina</taxon>
        <taxon>Rhabditomorpha</taxon>
        <taxon>Rhabditoidea</taxon>
        <taxon>Rhabditidae</taxon>
        <taxon>Peloderinae</taxon>
        <taxon>Caenorhabditis</taxon>
    </lineage>
</organism>
<keyword evidence="2" id="KW-1185">Reference proteome</keyword>
<proteinExistence type="predicted"/>
<dbReference type="EMBL" id="GL380405">
    <property type="protein sequence ID" value="EGT54806.1"/>
    <property type="molecule type" value="Genomic_DNA"/>
</dbReference>
<protein>
    <submittedName>
        <fullName evidence="1">Uncharacterized protein</fullName>
    </submittedName>
</protein>
<reference evidence="2" key="1">
    <citation type="submission" date="2011-07" db="EMBL/GenBank/DDBJ databases">
        <authorList>
            <consortium name="Caenorhabditis brenneri Sequencing and Analysis Consortium"/>
            <person name="Wilson R.K."/>
        </authorList>
    </citation>
    <scope>NUCLEOTIDE SEQUENCE [LARGE SCALE GENOMIC DNA]</scope>
    <source>
        <strain evidence="2">PB2801</strain>
    </source>
</reference>
<dbReference type="HOGENOM" id="CLU_2123251_0_0_1"/>
<dbReference type="InParanoid" id="G0PG75"/>